<comment type="similarity">
    <text evidence="14 15">Belongs to the NAD-dependent DNA ligase family. LigA subfamily.</text>
</comment>
<dbReference type="Gene3D" id="1.10.150.20">
    <property type="entry name" value="5' to 3' exonuclease, C-terminal subdomain"/>
    <property type="match status" value="2"/>
</dbReference>
<dbReference type="Pfam" id="PF03120">
    <property type="entry name" value="OB_DNA_ligase"/>
    <property type="match status" value="1"/>
</dbReference>
<evidence type="ECO:0000313" key="19">
    <source>
        <dbReference type="Proteomes" id="UP000562464"/>
    </source>
</evidence>
<dbReference type="EC" id="6.5.1.2" evidence="2 15"/>
<dbReference type="InterPro" id="IPR003583">
    <property type="entry name" value="Hlx-hairpin-Hlx_DNA-bd_motif"/>
</dbReference>
<dbReference type="PIRSF" id="PIRSF001604">
    <property type="entry name" value="LigA"/>
    <property type="match status" value="1"/>
</dbReference>
<dbReference type="HAMAP" id="MF_01588">
    <property type="entry name" value="DNA_ligase_A"/>
    <property type="match status" value="1"/>
</dbReference>
<evidence type="ECO:0000256" key="16">
    <source>
        <dbReference type="RuleBase" id="RU000618"/>
    </source>
</evidence>
<dbReference type="Gene3D" id="6.20.10.30">
    <property type="match status" value="1"/>
</dbReference>
<dbReference type="CDD" id="cd17748">
    <property type="entry name" value="BRCT_DNA_ligase_like"/>
    <property type="match status" value="1"/>
</dbReference>
<gene>
    <name evidence="15" type="primary">ligA</name>
    <name evidence="18" type="ORF">HNQ37_000926</name>
</gene>
<accession>A0A841C270</accession>
<dbReference type="PROSITE" id="PS50172">
    <property type="entry name" value="BRCT"/>
    <property type="match status" value="1"/>
</dbReference>
<dbReference type="Pfam" id="PF03119">
    <property type="entry name" value="DNA_ligase_ZBD"/>
    <property type="match status" value="1"/>
</dbReference>
<feature type="binding site" evidence="15">
    <location>
        <begin position="31"/>
        <end position="35"/>
    </location>
    <ligand>
        <name>NAD(+)</name>
        <dbReference type="ChEBI" id="CHEBI:57540"/>
    </ligand>
</feature>
<dbReference type="SUPFAM" id="SSF56091">
    <property type="entry name" value="DNA ligase/mRNA capping enzyme, catalytic domain"/>
    <property type="match status" value="1"/>
</dbReference>
<comment type="caution">
    <text evidence="18">The sequence shown here is derived from an EMBL/GenBank/DDBJ whole genome shotgun (WGS) entry which is preliminary data.</text>
</comment>
<dbReference type="GO" id="GO:0005829">
    <property type="term" value="C:cytosol"/>
    <property type="evidence" value="ECO:0007669"/>
    <property type="project" value="TreeGrafter"/>
</dbReference>
<dbReference type="Pfam" id="PF00533">
    <property type="entry name" value="BRCT"/>
    <property type="match status" value="1"/>
</dbReference>
<proteinExistence type="inferred from homology"/>
<keyword evidence="12 15" id="KW-0464">Manganese</keyword>
<dbReference type="PROSITE" id="PS01055">
    <property type="entry name" value="DNA_LIGASE_N1"/>
    <property type="match status" value="1"/>
</dbReference>
<feature type="binding site" evidence="15">
    <location>
        <position position="304"/>
    </location>
    <ligand>
        <name>NAD(+)</name>
        <dbReference type="ChEBI" id="CHEBI:57540"/>
    </ligand>
</feature>
<dbReference type="InterPro" id="IPR033136">
    <property type="entry name" value="DNA_ligase_CS"/>
</dbReference>
<evidence type="ECO:0000256" key="14">
    <source>
        <dbReference type="ARBA" id="ARBA00060881"/>
    </source>
</evidence>
<dbReference type="InterPro" id="IPR041663">
    <property type="entry name" value="DisA/LigA_HHH"/>
</dbReference>
<dbReference type="InterPro" id="IPR036420">
    <property type="entry name" value="BRCT_dom_sf"/>
</dbReference>
<keyword evidence="5 15" id="KW-0235">DNA replication</keyword>
<evidence type="ECO:0000256" key="13">
    <source>
        <dbReference type="ARBA" id="ARBA00034005"/>
    </source>
</evidence>
<comment type="cofactor">
    <cofactor evidence="15">
        <name>Mg(2+)</name>
        <dbReference type="ChEBI" id="CHEBI:18420"/>
    </cofactor>
    <cofactor evidence="15">
        <name>Mn(2+)</name>
        <dbReference type="ChEBI" id="CHEBI:29035"/>
    </cofactor>
</comment>
<dbReference type="PANTHER" id="PTHR23389">
    <property type="entry name" value="CHROMOSOME TRANSMISSION FIDELITY FACTOR 18"/>
    <property type="match status" value="1"/>
</dbReference>
<evidence type="ECO:0000256" key="11">
    <source>
        <dbReference type="ARBA" id="ARBA00023204"/>
    </source>
</evidence>
<dbReference type="SMART" id="SM00292">
    <property type="entry name" value="BRCT"/>
    <property type="match status" value="1"/>
</dbReference>
<dbReference type="FunFam" id="3.30.470.30:FF:000001">
    <property type="entry name" value="DNA ligase"/>
    <property type="match status" value="1"/>
</dbReference>
<comment type="catalytic activity">
    <reaction evidence="13 15 16">
        <text>NAD(+) + (deoxyribonucleotide)n-3'-hydroxyl + 5'-phospho-(deoxyribonucleotide)m = (deoxyribonucleotide)n+m + AMP + beta-nicotinamide D-nucleotide.</text>
        <dbReference type="EC" id="6.5.1.2"/>
    </reaction>
</comment>
<feature type="binding site" evidence="15">
    <location>
        <position position="280"/>
    </location>
    <ligand>
        <name>NAD(+)</name>
        <dbReference type="ChEBI" id="CHEBI:57540"/>
    </ligand>
</feature>
<feature type="binding site" evidence="15">
    <location>
        <position position="416"/>
    </location>
    <ligand>
        <name>Zn(2+)</name>
        <dbReference type="ChEBI" id="CHEBI:29105"/>
    </ligand>
</feature>
<dbReference type="FunFam" id="2.40.50.140:FF:000012">
    <property type="entry name" value="DNA ligase"/>
    <property type="match status" value="1"/>
</dbReference>
<keyword evidence="4 15" id="KW-0436">Ligase</keyword>
<feature type="active site" description="N6-AMP-lysine intermediate" evidence="15">
    <location>
        <position position="111"/>
    </location>
</feature>
<dbReference type="GO" id="GO:0006281">
    <property type="term" value="P:DNA repair"/>
    <property type="evidence" value="ECO:0007669"/>
    <property type="project" value="UniProtKB-KW"/>
</dbReference>
<feature type="binding site" evidence="15">
    <location>
        <position position="109"/>
    </location>
    <ligand>
        <name>NAD(+)</name>
        <dbReference type="ChEBI" id="CHEBI:57540"/>
    </ligand>
</feature>
<evidence type="ECO:0000256" key="6">
    <source>
        <dbReference type="ARBA" id="ARBA00022723"/>
    </source>
</evidence>
<dbReference type="Gene3D" id="2.40.50.140">
    <property type="entry name" value="Nucleic acid-binding proteins"/>
    <property type="match status" value="1"/>
</dbReference>
<dbReference type="InterPro" id="IPR013840">
    <property type="entry name" value="DNAligase_N"/>
</dbReference>
<dbReference type="SMART" id="SM00278">
    <property type="entry name" value="HhH1"/>
    <property type="match status" value="3"/>
</dbReference>
<keyword evidence="19" id="KW-1185">Reference proteome</keyword>
<dbReference type="Proteomes" id="UP000562464">
    <property type="component" value="Unassembled WGS sequence"/>
</dbReference>
<dbReference type="GO" id="GO:0003677">
    <property type="term" value="F:DNA binding"/>
    <property type="evidence" value="ECO:0007669"/>
    <property type="project" value="InterPro"/>
</dbReference>
<evidence type="ECO:0000256" key="3">
    <source>
        <dbReference type="ARBA" id="ARBA00013308"/>
    </source>
</evidence>
<dbReference type="GO" id="GO:0003911">
    <property type="term" value="F:DNA ligase (NAD+) activity"/>
    <property type="evidence" value="ECO:0007669"/>
    <property type="project" value="UniProtKB-UniRule"/>
</dbReference>
<keyword evidence="7 15" id="KW-0227">DNA damage</keyword>
<dbReference type="SUPFAM" id="SSF47781">
    <property type="entry name" value="RuvA domain 2-like"/>
    <property type="match status" value="1"/>
</dbReference>
<evidence type="ECO:0000256" key="12">
    <source>
        <dbReference type="ARBA" id="ARBA00023211"/>
    </source>
</evidence>
<dbReference type="SUPFAM" id="SSF50249">
    <property type="entry name" value="Nucleic acid-binding proteins"/>
    <property type="match status" value="1"/>
</dbReference>
<evidence type="ECO:0000256" key="9">
    <source>
        <dbReference type="ARBA" id="ARBA00022842"/>
    </source>
</evidence>
<comment type="function">
    <text evidence="1 15">DNA ligase that catalyzes the formation of phosphodiester linkages between 5'-phosphoryl and 3'-hydroxyl groups in double-stranded DNA using NAD as a coenzyme and as the energy source for the reaction. It is essential for DNA replication and repair of damaged DNA.</text>
</comment>
<keyword evidence="11 15" id="KW-0234">DNA repair</keyword>
<keyword evidence="8 15" id="KW-0862">Zinc</keyword>
<dbReference type="PROSITE" id="PS01056">
    <property type="entry name" value="DNA_LIGASE_N2"/>
    <property type="match status" value="1"/>
</dbReference>
<dbReference type="RefSeq" id="WP_183539719.1">
    <property type="nucleotide sequence ID" value="NZ_JACHHV010000013.1"/>
</dbReference>
<evidence type="ECO:0000256" key="8">
    <source>
        <dbReference type="ARBA" id="ARBA00022833"/>
    </source>
</evidence>
<keyword evidence="9 15" id="KW-0460">Magnesium</keyword>
<evidence type="ECO:0000259" key="17">
    <source>
        <dbReference type="PROSITE" id="PS50172"/>
    </source>
</evidence>
<evidence type="ECO:0000256" key="4">
    <source>
        <dbReference type="ARBA" id="ARBA00022598"/>
    </source>
</evidence>
<dbReference type="NCBIfam" id="NF005932">
    <property type="entry name" value="PRK07956.1"/>
    <property type="match status" value="1"/>
</dbReference>
<evidence type="ECO:0000256" key="5">
    <source>
        <dbReference type="ARBA" id="ARBA00022705"/>
    </source>
</evidence>
<dbReference type="Pfam" id="PF12826">
    <property type="entry name" value="HHH_2"/>
    <property type="match status" value="1"/>
</dbReference>
<dbReference type="SUPFAM" id="SSF52113">
    <property type="entry name" value="BRCT domain"/>
    <property type="match status" value="1"/>
</dbReference>
<feature type="binding site" evidence="15">
    <location>
        <position position="132"/>
    </location>
    <ligand>
        <name>NAD(+)</name>
        <dbReference type="ChEBI" id="CHEBI:57540"/>
    </ligand>
</feature>
<dbReference type="PANTHER" id="PTHR23389:SF9">
    <property type="entry name" value="DNA LIGASE"/>
    <property type="match status" value="1"/>
</dbReference>
<dbReference type="InterPro" id="IPR012340">
    <property type="entry name" value="NA-bd_OB-fold"/>
</dbReference>
<evidence type="ECO:0000256" key="10">
    <source>
        <dbReference type="ARBA" id="ARBA00023027"/>
    </source>
</evidence>
<dbReference type="InterPro" id="IPR013839">
    <property type="entry name" value="DNAligase_adenylation"/>
</dbReference>
<keyword evidence="6 15" id="KW-0479">Metal-binding</keyword>
<name>A0A841C270_9LACT</name>
<keyword evidence="10 15" id="KW-0520">NAD</keyword>
<feature type="binding site" evidence="15">
    <location>
        <position position="166"/>
    </location>
    <ligand>
        <name>NAD(+)</name>
        <dbReference type="ChEBI" id="CHEBI:57540"/>
    </ligand>
</feature>
<dbReference type="InterPro" id="IPR004149">
    <property type="entry name" value="Znf_DNAligase_C4"/>
</dbReference>
<dbReference type="Pfam" id="PF01653">
    <property type="entry name" value="DNA_ligase_aden"/>
    <property type="match status" value="1"/>
</dbReference>
<feature type="binding site" evidence="15">
    <location>
        <begin position="80"/>
        <end position="81"/>
    </location>
    <ligand>
        <name>NAD(+)</name>
        <dbReference type="ChEBI" id="CHEBI:57540"/>
    </ligand>
</feature>
<feature type="binding site" evidence="15">
    <location>
        <position position="421"/>
    </location>
    <ligand>
        <name>Zn(2+)</name>
        <dbReference type="ChEBI" id="CHEBI:29105"/>
    </ligand>
</feature>
<dbReference type="Gene3D" id="1.10.287.610">
    <property type="entry name" value="Helix hairpin bin"/>
    <property type="match status" value="1"/>
</dbReference>
<evidence type="ECO:0000256" key="7">
    <source>
        <dbReference type="ARBA" id="ARBA00022763"/>
    </source>
</evidence>
<dbReference type="NCBIfam" id="TIGR00575">
    <property type="entry name" value="dnlj"/>
    <property type="match status" value="1"/>
</dbReference>
<dbReference type="InterPro" id="IPR001357">
    <property type="entry name" value="BRCT_dom"/>
</dbReference>
<feature type="domain" description="BRCT" evidence="17">
    <location>
        <begin position="580"/>
        <end position="655"/>
    </location>
</feature>
<dbReference type="InterPro" id="IPR004150">
    <property type="entry name" value="NAD_DNA_ligase_OB"/>
</dbReference>
<protein>
    <recommendedName>
        <fullName evidence="3 15">DNA ligase</fullName>
        <ecNumber evidence="2 15">6.5.1.2</ecNumber>
    </recommendedName>
    <alternativeName>
        <fullName evidence="15">Polydeoxyribonucleotide synthase [NAD(+)]</fullName>
    </alternativeName>
</protein>
<sequence length="655" mass="73380">MNLQEEIKNLVESLNQWAYEYYTLDKPSVLDFEYDQAYTRLVKLESENPSLIREDSPTQRTGDVILSGFEKFQHPFNLYSLADVFSREGLSEWESRVCKAIPNPEYICELKIDGLSLSLYYENGQLVNAATRGDGSIGENITENVKRISDVPQTLKEKISIVVRGEAYLPKKAFDKLNDERELQGLSAFANPRNAAAGTLRQLDTSVVRKRGLATFFYQVAGSSPKDTQEEVLEYFEELGLVVNKERHFAKNMDEIWSFIEQATKRRESLPYDIDGVVIKVNSLAEQDELGFTVKYPRWAIAYKFPPDLAETEILSVEWTVGRTGVVTPTANMKPVTLAQTTVSRATLHNVDYISEKDVRLKDRVIIYKAGDIIPAVERVLFEKRPIDSVPLEVPLNCPECNSDLIHFEDEVALRCINPLCPAQLRERLIHFASRDAMNIVGLGEKVVTQLFEKNLIKDEADIYRLRKEDLLLLDKFGEKSAEKLLFAIDNSRGNSVEKLIFGLGIRHVGSKAAKILAQHFGNLKKIAEASIEEISVIPTIGETVATAVSNYFNQAGSQKLMSELQEEMLNFDFLGDPVQTGGILAGKIVVLTGKLTSLSRNQAKEKLENLGATVTESVSKKTNLLVAGEDAGSKLKKAQELGIEIWSESDLKAI</sequence>
<feature type="binding site" evidence="15">
    <location>
        <position position="398"/>
    </location>
    <ligand>
        <name>Zn(2+)</name>
        <dbReference type="ChEBI" id="CHEBI:29105"/>
    </ligand>
</feature>
<dbReference type="EMBL" id="JACHHV010000013">
    <property type="protein sequence ID" value="MBB5888036.1"/>
    <property type="molecule type" value="Genomic_DNA"/>
</dbReference>
<dbReference type="InterPro" id="IPR010994">
    <property type="entry name" value="RuvA_2-like"/>
</dbReference>
<dbReference type="InterPro" id="IPR018239">
    <property type="entry name" value="DNA_ligase_AS"/>
</dbReference>
<evidence type="ECO:0000313" key="18">
    <source>
        <dbReference type="EMBL" id="MBB5888036.1"/>
    </source>
</evidence>
<dbReference type="FunFam" id="1.10.150.20:FF:000006">
    <property type="entry name" value="DNA ligase"/>
    <property type="match status" value="1"/>
</dbReference>
<dbReference type="GO" id="GO:0006260">
    <property type="term" value="P:DNA replication"/>
    <property type="evidence" value="ECO:0007669"/>
    <property type="project" value="UniProtKB-KW"/>
</dbReference>
<dbReference type="SMART" id="SM00532">
    <property type="entry name" value="LIGANc"/>
    <property type="match status" value="1"/>
</dbReference>
<feature type="binding site" evidence="15">
    <location>
        <position position="401"/>
    </location>
    <ligand>
        <name>Zn(2+)</name>
        <dbReference type="ChEBI" id="CHEBI:29105"/>
    </ligand>
</feature>
<reference evidence="18 19" key="1">
    <citation type="submission" date="2020-08" db="EMBL/GenBank/DDBJ databases">
        <title>Genomic Encyclopedia of Type Strains, Phase IV (KMG-IV): sequencing the most valuable type-strain genomes for metagenomic binning, comparative biology and taxonomic classification.</title>
        <authorList>
            <person name="Goeker M."/>
        </authorList>
    </citation>
    <scope>NUCLEOTIDE SEQUENCE [LARGE SCALE GENOMIC DNA]</scope>
    <source>
        <strain evidence="18 19">DSM 14925</strain>
    </source>
</reference>
<dbReference type="CDD" id="cd00114">
    <property type="entry name" value="LIGANc"/>
    <property type="match status" value="1"/>
</dbReference>
<dbReference type="FunFam" id="1.10.150.20:FF:000007">
    <property type="entry name" value="DNA ligase"/>
    <property type="match status" value="1"/>
</dbReference>
<dbReference type="Gene3D" id="3.40.50.10190">
    <property type="entry name" value="BRCT domain"/>
    <property type="match status" value="1"/>
</dbReference>
<organism evidence="18 19">
    <name type="scientific">Lactovum miscens</name>
    <dbReference type="NCBI Taxonomy" id="190387"/>
    <lineage>
        <taxon>Bacteria</taxon>
        <taxon>Bacillati</taxon>
        <taxon>Bacillota</taxon>
        <taxon>Bacilli</taxon>
        <taxon>Lactobacillales</taxon>
        <taxon>Streptococcaceae</taxon>
        <taxon>Lactovum</taxon>
    </lineage>
</organism>
<evidence type="ECO:0000256" key="1">
    <source>
        <dbReference type="ARBA" id="ARBA00004067"/>
    </source>
</evidence>
<evidence type="ECO:0000256" key="15">
    <source>
        <dbReference type="HAMAP-Rule" id="MF_01588"/>
    </source>
</evidence>
<evidence type="ECO:0000256" key="2">
    <source>
        <dbReference type="ARBA" id="ARBA00012722"/>
    </source>
</evidence>
<dbReference type="AlphaFoldDB" id="A0A841C270"/>
<dbReference type="InterPro" id="IPR001679">
    <property type="entry name" value="DNA_ligase"/>
</dbReference>
<dbReference type="GO" id="GO:0046872">
    <property type="term" value="F:metal ion binding"/>
    <property type="evidence" value="ECO:0007669"/>
    <property type="project" value="UniProtKB-KW"/>
</dbReference>
<dbReference type="Gene3D" id="3.30.470.30">
    <property type="entry name" value="DNA ligase/mRNA capping enzyme"/>
    <property type="match status" value="1"/>
</dbReference>